<evidence type="ECO:0000313" key="1">
    <source>
        <dbReference type="EMBL" id="SMC50690.1"/>
    </source>
</evidence>
<reference evidence="1 2" key="1">
    <citation type="submission" date="2017-04" db="EMBL/GenBank/DDBJ databases">
        <authorList>
            <person name="Afonso C.L."/>
            <person name="Miller P.J."/>
            <person name="Scott M.A."/>
            <person name="Spackman E."/>
            <person name="Goraichik I."/>
            <person name="Dimitrov K.M."/>
            <person name="Suarez D.L."/>
            <person name="Swayne D.E."/>
        </authorList>
    </citation>
    <scope>NUCLEOTIDE SEQUENCE [LARGE SCALE GENOMIC DNA]</scope>
    <source>
        <strain evidence="1 2">CGMCC 1.12644</strain>
    </source>
</reference>
<keyword evidence="2" id="KW-1185">Reference proteome</keyword>
<evidence type="ECO:0000313" key="2">
    <source>
        <dbReference type="Proteomes" id="UP000192330"/>
    </source>
</evidence>
<dbReference type="Proteomes" id="UP000192330">
    <property type="component" value="Unassembled WGS sequence"/>
</dbReference>
<accession>A0A1W1ZQ71</accession>
<organism evidence="1 2">
    <name type="scientific">Primorskyibacter flagellatus</name>
    <dbReference type="NCBI Taxonomy" id="1387277"/>
    <lineage>
        <taxon>Bacteria</taxon>
        <taxon>Pseudomonadati</taxon>
        <taxon>Pseudomonadota</taxon>
        <taxon>Alphaproteobacteria</taxon>
        <taxon>Rhodobacterales</taxon>
        <taxon>Roseobacteraceae</taxon>
        <taxon>Primorskyibacter</taxon>
    </lineage>
</organism>
<gene>
    <name evidence="1" type="ORF">SAMN06295998_10280</name>
</gene>
<dbReference type="AlphaFoldDB" id="A0A1W1ZQ71"/>
<name>A0A1W1ZQ71_9RHOB</name>
<sequence>MLMTAEKPTTDTRQFGVVCQEPVVQLDAVETLREVFPGAAVHMFHDLSATSAELDALASCTVLLVIGPGLHFTDNSLPRRLAARGAGLVLVDCDSADVEAYGIKPIMVQQPFTSETLAEALRKV</sequence>
<dbReference type="EMBL" id="FWYD01000002">
    <property type="protein sequence ID" value="SMC50690.1"/>
    <property type="molecule type" value="Genomic_DNA"/>
</dbReference>
<protein>
    <submittedName>
        <fullName evidence="1">Uncharacterized protein</fullName>
    </submittedName>
</protein>
<proteinExistence type="predicted"/>